<accession>A0A381Z994</accession>
<sequence length="129" mass="14100">MAGAIQKEINEIVTEIEAAPNNHLLAREGILDSITLTREFAQTMLNALCEKFTSATGDYSLAQICENLAQQRAICYGARDLKTSFKKFTFPSYEVVNGALGLTEPNTSFMGLAASQILDEYQITLSSTP</sequence>
<organism evidence="1">
    <name type="scientific">marine metagenome</name>
    <dbReference type="NCBI Taxonomy" id="408172"/>
    <lineage>
        <taxon>unclassified sequences</taxon>
        <taxon>metagenomes</taxon>
        <taxon>ecological metagenomes</taxon>
    </lineage>
</organism>
<proteinExistence type="predicted"/>
<evidence type="ECO:0000313" key="1">
    <source>
        <dbReference type="EMBL" id="SVA85704.1"/>
    </source>
</evidence>
<gene>
    <name evidence="1" type="ORF">METZ01_LOCUS138558</name>
</gene>
<dbReference type="AlphaFoldDB" id="A0A381Z994"/>
<dbReference type="EMBL" id="UINC01020403">
    <property type="protein sequence ID" value="SVA85704.1"/>
    <property type="molecule type" value="Genomic_DNA"/>
</dbReference>
<reference evidence="1" key="1">
    <citation type="submission" date="2018-05" db="EMBL/GenBank/DDBJ databases">
        <authorList>
            <person name="Lanie J.A."/>
            <person name="Ng W.-L."/>
            <person name="Kazmierczak K.M."/>
            <person name="Andrzejewski T.M."/>
            <person name="Davidsen T.M."/>
            <person name="Wayne K.J."/>
            <person name="Tettelin H."/>
            <person name="Glass J.I."/>
            <person name="Rusch D."/>
            <person name="Podicherti R."/>
            <person name="Tsui H.-C.T."/>
            <person name="Winkler M.E."/>
        </authorList>
    </citation>
    <scope>NUCLEOTIDE SEQUENCE</scope>
</reference>
<protein>
    <submittedName>
        <fullName evidence="1">Uncharacterized protein</fullName>
    </submittedName>
</protein>
<name>A0A381Z994_9ZZZZ</name>
<feature type="non-terminal residue" evidence="1">
    <location>
        <position position="129"/>
    </location>
</feature>